<reference evidence="3 4" key="1">
    <citation type="journal article" date="2018" name="IMA Fungus">
        <title>IMA Genome-F 9: Draft genome sequence of Annulohypoxylon stygium, Aspergillus mulundensis, Berkeleyomyces basicola (syn. Thielaviopsis basicola), Ceratocystis smalleyi, two Cercospora beticola strains, Coleophoma cylindrospora, Fusarium fracticaudum, Phialophora cf. hyalina, and Morchella septimelata.</title>
        <authorList>
            <person name="Wingfield B.D."/>
            <person name="Bills G.F."/>
            <person name="Dong Y."/>
            <person name="Huang W."/>
            <person name="Nel W.J."/>
            <person name="Swalarsk-Parry B.S."/>
            <person name="Vaghefi N."/>
            <person name="Wilken P.M."/>
            <person name="An Z."/>
            <person name="de Beer Z.W."/>
            <person name="De Vos L."/>
            <person name="Chen L."/>
            <person name="Duong T.A."/>
            <person name="Gao Y."/>
            <person name="Hammerbacher A."/>
            <person name="Kikkert J.R."/>
            <person name="Li Y."/>
            <person name="Li H."/>
            <person name="Li K."/>
            <person name="Li Q."/>
            <person name="Liu X."/>
            <person name="Ma X."/>
            <person name="Naidoo K."/>
            <person name="Pethybridge S.J."/>
            <person name="Sun J."/>
            <person name="Steenkamp E.T."/>
            <person name="van der Nest M.A."/>
            <person name="van Wyk S."/>
            <person name="Wingfield M.J."/>
            <person name="Xiong C."/>
            <person name="Yue Q."/>
            <person name="Zhang X."/>
        </authorList>
    </citation>
    <scope>NUCLEOTIDE SEQUENCE [LARGE SCALE GENOMIC DNA]</scope>
    <source>
        <strain evidence="3 4">BP 5553</strain>
    </source>
</reference>
<dbReference type="Gene3D" id="3.30.1540.10">
    <property type="entry name" value="formyl-coa transferase, domain 3"/>
    <property type="match status" value="1"/>
</dbReference>
<dbReference type="OrthoDB" id="16747at2759"/>
<dbReference type="RefSeq" id="XP_031869037.1">
    <property type="nucleotide sequence ID" value="XM_032014356.1"/>
</dbReference>
<dbReference type="Gene3D" id="3.40.50.10540">
    <property type="entry name" value="Crotonobetainyl-coa:carnitine coa-transferase, domain 1"/>
    <property type="match status" value="1"/>
</dbReference>
<dbReference type="SUPFAM" id="SSF89796">
    <property type="entry name" value="CoA-transferase family III (CaiB/BaiF)"/>
    <property type="match status" value="1"/>
</dbReference>
<feature type="compositionally biased region" description="Gly residues" evidence="2">
    <location>
        <begin position="362"/>
        <end position="372"/>
    </location>
</feature>
<dbReference type="GeneID" id="43598582"/>
<dbReference type="PANTHER" id="PTHR48228:SF5">
    <property type="entry name" value="ALPHA-METHYLACYL-COA RACEMASE"/>
    <property type="match status" value="1"/>
</dbReference>
<organism evidence="3 4">
    <name type="scientific">Venustampulla echinocandica</name>
    <dbReference type="NCBI Taxonomy" id="2656787"/>
    <lineage>
        <taxon>Eukaryota</taxon>
        <taxon>Fungi</taxon>
        <taxon>Dikarya</taxon>
        <taxon>Ascomycota</taxon>
        <taxon>Pezizomycotina</taxon>
        <taxon>Leotiomycetes</taxon>
        <taxon>Helotiales</taxon>
        <taxon>Pleuroascaceae</taxon>
        <taxon>Venustampulla</taxon>
    </lineage>
</organism>
<gene>
    <name evidence="3" type="ORF">BP5553_05733</name>
</gene>
<dbReference type="AlphaFoldDB" id="A0A370TLI6"/>
<dbReference type="InterPro" id="IPR050509">
    <property type="entry name" value="CoA-transferase_III"/>
</dbReference>
<name>A0A370TLI6_9HELO</name>
<feature type="compositionally biased region" description="Polar residues" evidence="2">
    <location>
        <begin position="347"/>
        <end position="360"/>
    </location>
</feature>
<evidence type="ECO:0000256" key="2">
    <source>
        <dbReference type="SAM" id="MobiDB-lite"/>
    </source>
</evidence>
<dbReference type="Pfam" id="PF02515">
    <property type="entry name" value="CoA_transf_3"/>
    <property type="match status" value="1"/>
</dbReference>
<evidence type="ECO:0000313" key="3">
    <source>
        <dbReference type="EMBL" id="RDL36381.1"/>
    </source>
</evidence>
<comment type="similarity">
    <text evidence="1">Belongs to the CoA-transferase III family.</text>
</comment>
<dbReference type="GO" id="GO:0003824">
    <property type="term" value="F:catalytic activity"/>
    <property type="evidence" value="ECO:0007669"/>
    <property type="project" value="InterPro"/>
</dbReference>
<feature type="region of interest" description="Disordered" evidence="2">
    <location>
        <begin position="346"/>
        <end position="382"/>
    </location>
</feature>
<keyword evidence="4" id="KW-1185">Reference proteome</keyword>
<sequence>MSSQSLSSPPLTGLRVLEFAGLAPGPFAGLLLADNGASVLRIDRAIPSTTHTSASGAPPPPPTSDLLTRHKSSIAVDLKSPSGIAFIKSLVPHIDVIIDPFRPGVLEKLGLGPNVLLRLNPKVILGRMTGFRRDGKYKDMAGHDINYIAVSGALSMLGRKSEKPLPPANILGDFAGGGATLFQGILLALLAREKNGRGQVVEANMVDGSSYLATFPRILMKTMMWDRTRGENTLDGGCPWYDTYETKDGKHMAVGALEPQFFKLLVKGLGLQGRGIEKTREDRNTWPALRETFTSLFLEKTRADWEKIFDGTDACCTPVLDYPELEKDPSREGDQRPAVTLRETPSFAISQAQPSRDPSTGQGAGVRGGGYRGHSLYPGQGGEDTLKQWLGWQRGKDFDVENGGLARKPSLKL</sequence>
<evidence type="ECO:0000313" key="4">
    <source>
        <dbReference type="Proteomes" id="UP000254866"/>
    </source>
</evidence>
<dbReference type="Proteomes" id="UP000254866">
    <property type="component" value="Unassembled WGS sequence"/>
</dbReference>
<dbReference type="EMBL" id="NPIC01000004">
    <property type="protein sequence ID" value="RDL36381.1"/>
    <property type="molecule type" value="Genomic_DNA"/>
</dbReference>
<evidence type="ECO:0000256" key="1">
    <source>
        <dbReference type="ARBA" id="ARBA00008383"/>
    </source>
</evidence>
<dbReference type="PANTHER" id="PTHR48228">
    <property type="entry name" value="SUCCINYL-COA--D-CITRAMALATE COA-TRANSFERASE"/>
    <property type="match status" value="1"/>
</dbReference>
<dbReference type="STRING" id="2656787.A0A370TLI6"/>
<protein>
    <submittedName>
        <fullName evidence="3">Alpha-methylacyl-CoA racemase</fullName>
    </submittedName>
</protein>
<dbReference type="InterPro" id="IPR003673">
    <property type="entry name" value="CoA-Trfase_fam_III"/>
</dbReference>
<dbReference type="InterPro" id="IPR023606">
    <property type="entry name" value="CoA-Trfase_III_dom_1_sf"/>
</dbReference>
<accession>A0A370TLI6</accession>
<comment type="caution">
    <text evidence="3">The sequence shown here is derived from an EMBL/GenBank/DDBJ whole genome shotgun (WGS) entry which is preliminary data.</text>
</comment>
<dbReference type="InterPro" id="IPR044855">
    <property type="entry name" value="CoA-Trfase_III_dom3_sf"/>
</dbReference>
<proteinExistence type="inferred from homology"/>